<keyword evidence="1" id="KW-1133">Transmembrane helix</keyword>
<evidence type="ECO:0000313" key="3">
    <source>
        <dbReference type="Proteomes" id="UP000266691"/>
    </source>
</evidence>
<organism evidence="2 3">
    <name type="scientific">Flagellimonas pelagia</name>
    <dbReference type="NCBI Taxonomy" id="2306998"/>
    <lineage>
        <taxon>Bacteria</taxon>
        <taxon>Pseudomonadati</taxon>
        <taxon>Bacteroidota</taxon>
        <taxon>Flavobacteriia</taxon>
        <taxon>Flavobacteriales</taxon>
        <taxon>Flavobacteriaceae</taxon>
        <taxon>Flagellimonas</taxon>
    </lineage>
</organism>
<proteinExistence type="predicted"/>
<dbReference type="Proteomes" id="UP000266691">
    <property type="component" value="Unassembled WGS sequence"/>
</dbReference>
<keyword evidence="1" id="KW-0812">Transmembrane</keyword>
<dbReference type="EMBL" id="QXFI01000009">
    <property type="protein sequence ID" value="RIV46798.1"/>
    <property type="molecule type" value="Genomic_DNA"/>
</dbReference>
<evidence type="ECO:0000313" key="2">
    <source>
        <dbReference type="EMBL" id="RIV46798.1"/>
    </source>
</evidence>
<dbReference type="AlphaFoldDB" id="A0A3A1NQD3"/>
<protein>
    <submittedName>
        <fullName evidence="2">Uncharacterized protein</fullName>
    </submittedName>
</protein>
<keyword evidence="1" id="KW-0472">Membrane</keyword>
<name>A0A3A1NQD3_9FLAO</name>
<evidence type="ECO:0000256" key="1">
    <source>
        <dbReference type="SAM" id="Phobius"/>
    </source>
</evidence>
<feature type="transmembrane region" description="Helical" evidence="1">
    <location>
        <begin position="21"/>
        <end position="40"/>
    </location>
</feature>
<reference evidence="2 3" key="1">
    <citation type="submission" date="2018-08" db="EMBL/GenBank/DDBJ databases">
        <title>Proposal of Muricauda 72 sp.nov. and Muricauda NH166 sp.nov., isolated from seawater.</title>
        <authorList>
            <person name="Cheng H."/>
            <person name="Wu Y.-H."/>
            <person name="Guo L.-L."/>
            <person name="Xu X.-W."/>
        </authorList>
    </citation>
    <scope>NUCLEOTIDE SEQUENCE [LARGE SCALE GENOMIC DNA]</scope>
    <source>
        <strain evidence="2 3">72</strain>
    </source>
</reference>
<accession>A0A3A1NQD3</accession>
<sequence length="274" mass="31540">MHKNNVNLTSFLAKRINYLYFTFKIFIVKHIISTISFLIVTQFTFSQYAGQVAAGSSYNAASSALVNSVIGDMNDQYARLSKRTGIDQFSGSPYTNDEFISAPVFYNEEGMGSFYYRYNAYNEEIELKKTKLAEEKVSSLVKDKAIKIMINGKPMGFSTFIDKKGNTTNGYLTTLLNGKKVNLYRRDKVKFTEGQKAQNSFVKAVPNRFTHFIEYYYQMDGVNRIDEIPLKENKLLKLFKEPLRAKIKTYIKDNNIDIKEEADLVKLFEYIDGQ</sequence>
<comment type="caution">
    <text evidence="2">The sequence shown here is derived from an EMBL/GenBank/DDBJ whole genome shotgun (WGS) entry which is preliminary data.</text>
</comment>
<gene>
    <name evidence="2" type="ORF">D2V05_02235</name>
</gene>